<reference evidence="1 2" key="1">
    <citation type="submission" date="2016-10" db="EMBL/GenBank/DDBJ databases">
        <authorList>
            <person name="de Groot N.N."/>
        </authorList>
    </citation>
    <scope>NUCLEOTIDE SEQUENCE [LARGE SCALE GENOMIC DNA]</scope>
    <source>
        <strain evidence="1 2">AR40</strain>
    </source>
</reference>
<dbReference type="Gene3D" id="3.40.50.300">
    <property type="entry name" value="P-loop containing nucleotide triphosphate hydrolases"/>
    <property type="match status" value="1"/>
</dbReference>
<name>A0A1H9SMM1_BUTFI</name>
<evidence type="ECO:0000313" key="2">
    <source>
        <dbReference type="Proteomes" id="UP000182584"/>
    </source>
</evidence>
<dbReference type="AlphaFoldDB" id="A0A1H9SMM1"/>
<accession>A0A1H9SMM1</accession>
<sequence length="226" mass="25688">MSVKIWPLEFNKEDYIELFKEAVNDDVALNVVSGIKRNNIVKETVKAVKEIAATYNLDYSDIAILYPNKDNKGLRYYIQHWVKMMLGENNIPYAITQEREDGMGVTISNNKGVVVAPIDEIAGLEFKAVILTGLYPCSFAFDGNEHRIKLKDWESVCELREEEKAVVEDQIAKIYKAYCRANEVLYVLSDAETGTIIDDIVVSSEEKQIDQYVDSIFDDILKCVAI</sequence>
<dbReference type="InterPro" id="IPR027417">
    <property type="entry name" value="P-loop_NTPase"/>
</dbReference>
<dbReference type="EMBL" id="FOGJ01000012">
    <property type="protein sequence ID" value="SER86262.1"/>
    <property type="molecule type" value="Genomic_DNA"/>
</dbReference>
<dbReference type="Proteomes" id="UP000182584">
    <property type="component" value="Unassembled WGS sequence"/>
</dbReference>
<dbReference type="RefSeq" id="WP_074756262.1">
    <property type="nucleotide sequence ID" value="NZ_FOGJ01000012.1"/>
</dbReference>
<dbReference type="OrthoDB" id="7066673at2"/>
<gene>
    <name evidence="1" type="ORF">SAMN04487884_112112</name>
</gene>
<proteinExistence type="predicted"/>
<dbReference type="SUPFAM" id="SSF52540">
    <property type="entry name" value="P-loop containing nucleoside triphosphate hydrolases"/>
    <property type="match status" value="1"/>
</dbReference>
<evidence type="ECO:0000313" key="1">
    <source>
        <dbReference type="EMBL" id="SER86262.1"/>
    </source>
</evidence>
<organism evidence="1 2">
    <name type="scientific">Butyrivibrio fibrisolvens</name>
    <dbReference type="NCBI Taxonomy" id="831"/>
    <lineage>
        <taxon>Bacteria</taxon>
        <taxon>Bacillati</taxon>
        <taxon>Bacillota</taxon>
        <taxon>Clostridia</taxon>
        <taxon>Lachnospirales</taxon>
        <taxon>Lachnospiraceae</taxon>
        <taxon>Butyrivibrio</taxon>
    </lineage>
</organism>
<protein>
    <submittedName>
        <fullName evidence="1">Uncharacterized protein</fullName>
    </submittedName>
</protein>